<dbReference type="Proteomes" id="UP000321571">
    <property type="component" value="Unassembled WGS sequence"/>
</dbReference>
<dbReference type="EMBL" id="VDUX01000002">
    <property type="protein sequence ID" value="TXL61841.1"/>
    <property type="molecule type" value="Genomic_DNA"/>
</dbReference>
<dbReference type="AlphaFoldDB" id="A0A5C8NM03"/>
<gene>
    <name evidence="1" type="ORF">FHP06_03705</name>
</gene>
<sequence>MEGIVADGDSVVVTGAERTLTYRPRRVTVSDGTFVMHTSRGGGMSSVWFTDLGDCFVEVVHLGAGPEGGELVLVVPGRDTVAIGDLYVRKPRSAGPSWPRAVELAVGLTTPATRILTSRGEISRDELEDFHQRLLGLIHG</sequence>
<proteinExistence type="predicted"/>
<reference evidence="1 2" key="1">
    <citation type="submission" date="2019-06" db="EMBL/GenBank/DDBJ databases">
        <title>Aeromicrobium sp. nov., isolated from a maize field.</title>
        <authorList>
            <person name="Lin S.-Y."/>
            <person name="Tsai C.-F."/>
            <person name="Young C.-C."/>
        </authorList>
    </citation>
    <scope>NUCLEOTIDE SEQUENCE [LARGE SCALE GENOMIC DNA]</scope>
    <source>
        <strain evidence="1 2">CC-CFT486</strain>
    </source>
</reference>
<dbReference type="OrthoDB" id="3745953at2"/>
<protein>
    <submittedName>
        <fullName evidence="1">Uncharacterized protein</fullName>
    </submittedName>
</protein>
<evidence type="ECO:0000313" key="1">
    <source>
        <dbReference type="EMBL" id="TXL61841.1"/>
    </source>
</evidence>
<accession>A0A5C8NM03</accession>
<evidence type="ECO:0000313" key="2">
    <source>
        <dbReference type="Proteomes" id="UP000321571"/>
    </source>
</evidence>
<organism evidence="1 2">
    <name type="scientific">Aeromicrobium terrae</name>
    <dbReference type="NCBI Taxonomy" id="2498846"/>
    <lineage>
        <taxon>Bacteria</taxon>
        <taxon>Bacillati</taxon>
        <taxon>Actinomycetota</taxon>
        <taxon>Actinomycetes</taxon>
        <taxon>Propionibacteriales</taxon>
        <taxon>Nocardioidaceae</taxon>
        <taxon>Aeromicrobium</taxon>
    </lineage>
</organism>
<comment type="caution">
    <text evidence="1">The sequence shown here is derived from an EMBL/GenBank/DDBJ whole genome shotgun (WGS) entry which is preliminary data.</text>
</comment>
<keyword evidence="2" id="KW-1185">Reference proteome</keyword>
<name>A0A5C8NM03_9ACTN</name>
<dbReference type="RefSeq" id="WP_147683961.1">
    <property type="nucleotide sequence ID" value="NZ_VDUX01000002.1"/>
</dbReference>